<name>W7BBU3_9LIST</name>
<protein>
    <submittedName>
        <fullName evidence="8">Putative drug-efflux transporter</fullName>
    </submittedName>
</protein>
<evidence type="ECO:0000256" key="1">
    <source>
        <dbReference type="ARBA" id="ARBA00004651"/>
    </source>
</evidence>
<comment type="caution">
    <text evidence="8">The sequence shown here is derived from an EMBL/GenBank/DDBJ whole genome shotgun (WGS) entry which is preliminary data.</text>
</comment>
<organism evidence="8 9">
    <name type="scientific">Listeria aquatica FSL S10-1188</name>
    <dbReference type="NCBI Taxonomy" id="1265818"/>
    <lineage>
        <taxon>Bacteria</taxon>
        <taxon>Bacillati</taxon>
        <taxon>Bacillota</taxon>
        <taxon>Bacilli</taxon>
        <taxon>Bacillales</taxon>
        <taxon>Listeriaceae</taxon>
        <taxon>Listeria</taxon>
    </lineage>
</organism>
<dbReference type="AlphaFoldDB" id="W7BBU3"/>
<dbReference type="Gene3D" id="1.20.1250.20">
    <property type="entry name" value="MFS general substrate transporter like domains"/>
    <property type="match status" value="1"/>
</dbReference>
<reference evidence="8 9" key="1">
    <citation type="journal article" date="2014" name="Int. J. Syst. Evol. Microbiol.">
        <title>Listeria floridensis sp. nov., Listeria aquatica sp. nov., Listeria cornellensis sp. nov., Listeria riparia sp. nov. and Listeria grandensis sp. nov., from agricultural and natural environments.</title>
        <authorList>
            <person name="den Bakker H.C."/>
            <person name="Warchocki S."/>
            <person name="Wright E.M."/>
            <person name="Allred A.F."/>
            <person name="Ahlstrom C."/>
            <person name="Manuel C.S."/>
            <person name="Stasiewicz M.J."/>
            <person name="Burrell A."/>
            <person name="Roof S."/>
            <person name="Strawn L."/>
            <person name="Fortes E.D."/>
            <person name="Nightingale K.K."/>
            <person name="Kephart D."/>
            <person name="Wiedmann M."/>
        </authorList>
    </citation>
    <scope>NUCLEOTIDE SEQUENCE [LARGE SCALE GENOMIC DNA]</scope>
    <source>
        <strain evidence="8 9">FSL S10-1188</strain>
    </source>
</reference>
<dbReference type="PANTHER" id="PTHR43414">
    <property type="entry name" value="MULTIDRUG RESISTANCE PROTEIN MDTG"/>
    <property type="match status" value="1"/>
</dbReference>
<evidence type="ECO:0000313" key="9">
    <source>
        <dbReference type="Proteomes" id="UP000019246"/>
    </source>
</evidence>
<keyword evidence="2" id="KW-0813">Transport</keyword>
<feature type="transmembrane region" description="Helical" evidence="7">
    <location>
        <begin position="7"/>
        <end position="32"/>
    </location>
</feature>
<feature type="transmembrane region" description="Helical" evidence="7">
    <location>
        <begin position="44"/>
        <end position="64"/>
    </location>
</feature>
<evidence type="ECO:0000256" key="5">
    <source>
        <dbReference type="ARBA" id="ARBA00022989"/>
    </source>
</evidence>
<keyword evidence="5 7" id="KW-1133">Transmembrane helix</keyword>
<evidence type="ECO:0000256" key="2">
    <source>
        <dbReference type="ARBA" id="ARBA00022448"/>
    </source>
</evidence>
<evidence type="ECO:0000256" key="4">
    <source>
        <dbReference type="ARBA" id="ARBA00022692"/>
    </source>
</evidence>
<evidence type="ECO:0000313" key="8">
    <source>
        <dbReference type="EMBL" id="EUJ17388.1"/>
    </source>
</evidence>
<accession>W7BBU3</accession>
<dbReference type="SUPFAM" id="SSF103473">
    <property type="entry name" value="MFS general substrate transporter"/>
    <property type="match status" value="1"/>
</dbReference>
<dbReference type="PANTHER" id="PTHR43414:SF6">
    <property type="entry name" value="MULTIDRUG RESISTANCE PROTEIN MDTG"/>
    <property type="match status" value="1"/>
</dbReference>
<keyword evidence="9" id="KW-1185">Reference proteome</keyword>
<dbReference type="EMBL" id="AOCG01000013">
    <property type="protein sequence ID" value="EUJ17388.1"/>
    <property type="molecule type" value="Genomic_DNA"/>
</dbReference>
<evidence type="ECO:0000256" key="3">
    <source>
        <dbReference type="ARBA" id="ARBA00022475"/>
    </source>
</evidence>
<proteinExistence type="predicted"/>
<sequence length="72" mass="8122">MKDWKKNLYIVWIGCFLTGTGLNLIMPFLPLYVEELGIHDPDQVSLYSGVALSSTFFCFCHYGTDLGELGRS</sequence>
<comment type="subcellular location">
    <subcellularLocation>
        <location evidence="1">Cell membrane</location>
        <topology evidence="1">Multi-pass membrane protein</topology>
    </subcellularLocation>
</comment>
<evidence type="ECO:0000256" key="7">
    <source>
        <dbReference type="SAM" id="Phobius"/>
    </source>
</evidence>
<keyword evidence="6 7" id="KW-0472">Membrane</keyword>
<evidence type="ECO:0000256" key="6">
    <source>
        <dbReference type="ARBA" id="ARBA00023136"/>
    </source>
</evidence>
<keyword evidence="4 7" id="KW-0812">Transmembrane</keyword>
<keyword evidence="3" id="KW-1003">Cell membrane</keyword>
<dbReference type="PATRIC" id="fig|1265818.5.peg.2596"/>
<dbReference type="GO" id="GO:0005886">
    <property type="term" value="C:plasma membrane"/>
    <property type="evidence" value="ECO:0007669"/>
    <property type="project" value="UniProtKB-SubCell"/>
</dbReference>
<dbReference type="STRING" id="1265818.MAQA_12896"/>
<dbReference type="Proteomes" id="UP000019246">
    <property type="component" value="Unassembled WGS sequence"/>
</dbReference>
<dbReference type="InterPro" id="IPR036259">
    <property type="entry name" value="MFS_trans_sf"/>
</dbReference>
<gene>
    <name evidence="8" type="ORF">MAQA_12896</name>
</gene>